<reference evidence="1" key="1">
    <citation type="submission" date="2023-03" db="EMBL/GenBank/DDBJ databases">
        <authorList>
            <person name="Shen W."/>
            <person name="Cai J."/>
        </authorList>
    </citation>
    <scope>NUCLEOTIDE SEQUENCE</scope>
    <source>
        <strain evidence="1">P86-2</strain>
    </source>
</reference>
<organism evidence="1 2">
    <name type="scientific">Lactococcus petauri</name>
    <dbReference type="NCBI Taxonomy" id="1940789"/>
    <lineage>
        <taxon>Bacteria</taxon>
        <taxon>Bacillati</taxon>
        <taxon>Bacillota</taxon>
        <taxon>Bacilli</taxon>
        <taxon>Lactobacillales</taxon>
        <taxon>Streptococcaceae</taxon>
        <taxon>Lactococcus</taxon>
    </lineage>
</organism>
<dbReference type="AlphaFoldDB" id="A0AAJ2IWD7"/>
<comment type="caution">
    <text evidence="1">The sequence shown here is derived from an EMBL/GenBank/DDBJ whole genome shotgun (WGS) entry which is preliminary data.</text>
</comment>
<dbReference type="RefSeq" id="WP_311843057.1">
    <property type="nucleotide sequence ID" value="NZ_JARPXR010000009.1"/>
</dbReference>
<accession>A0AAJ2IWD7</accession>
<dbReference type="EMBL" id="JARPXR010000009">
    <property type="protein sequence ID" value="MDT2584155.1"/>
    <property type="molecule type" value="Genomic_DNA"/>
</dbReference>
<dbReference type="Proteomes" id="UP001262817">
    <property type="component" value="Unassembled WGS sequence"/>
</dbReference>
<evidence type="ECO:0000313" key="1">
    <source>
        <dbReference type="EMBL" id="MDT2584155.1"/>
    </source>
</evidence>
<proteinExistence type="predicted"/>
<sequence length="132" mass="15576">MKSVKEILQETGCQIIWNHSNVKGLYMKELNCIYLSLDYDELETKSFLYHECGHLLSEDTKAHLKSLEMKQERRANDFMIDICVDEIAPDYEDCPYLFTACEVISRFNLPEILFDDISRSIKKYLTKHNWAV</sequence>
<name>A0AAJ2IWD7_9LACT</name>
<evidence type="ECO:0000313" key="2">
    <source>
        <dbReference type="Proteomes" id="UP001262817"/>
    </source>
</evidence>
<protein>
    <recommendedName>
        <fullName evidence="3">IrrE N-terminal-like domain-containing protein</fullName>
    </recommendedName>
</protein>
<gene>
    <name evidence="1" type="ORF">P7D17_08590</name>
</gene>
<evidence type="ECO:0008006" key="3">
    <source>
        <dbReference type="Google" id="ProtNLM"/>
    </source>
</evidence>